<sequence>MSPMTMITRVPLPESVNPVLVVEALHAYLPLIEANPYHIGHERRPVDLDEVVADTFFSDDGQKLAAFVVHDRIPIIKNVGAWATKDVVIPCVFQSFEYGVRCRADASGGVTVRSSYEVRPRGQVQGGPEDVVRPGEGDHELVEIATIDCLAIMKPFVKQGYNTAHQEILQRVVDGLVRTPAPQPQNYLPQA</sequence>
<evidence type="ECO:0000313" key="3">
    <source>
        <dbReference type="Proteomes" id="UP001270362"/>
    </source>
</evidence>
<accession>A0AAE1CBN4</accession>
<dbReference type="EMBL" id="JAULSO010000002">
    <property type="protein sequence ID" value="KAK3687630.1"/>
    <property type="molecule type" value="Genomic_DNA"/>
</dbReference>
<dbReference type="AlphaFoldDB" id="A0AAE1CBN4"/>
<dbReference type="Proteomes" id="UP001270362">
    <property type="component" value="Unassembled WGS sequence"/>
</dbReference>
<dbReference type="Pfam" id="PF23155">
    <property type="entry name" value="DUF7053"/>
    <property type="match status" value="1"/>
</dbReference>
<keyword evidence="3" id="KW-1185">Reference proteome</keyword>
<dbReference type="PANTHER" id="PTHR38117:SF1">
    <property type="entry name" value="DUF3074 DOMAIN-CONTAINING PROTEIN"/>
    <property type="match status" value="1"/>
</dbReference>
<feature type="domain" description="DUF7053" evidence="1">
    <location>
        <begin position="5"/>
        <end position="174"/>
    </location>
</feature>
<protein>
    <recommendedName>
        <fullName evidence="1">DUF7053 domain-containing protein</fullName>
    </recommendedName>
</protein>
<dbReference type="InterPro" id="IPR055481">
    <property type="entry name" value="DUF7053"/>
</dbReference>
<organism evidence="2 3">
    <name type="scientific">Podospora appendiculata</name>
    <dbReference type="NCBI Taxonomy" id="314037"/>
    <lineage>
        <taxon>Eukaryota</taxon>
        <taxon>Fungi</taxon>
        <taxon>Dikarya</taxon>
        <taxon>Ascomycota</taxon>
        <taxon>Pezizomycotina</taxon>
        <taxon>Sordariomycetes</taxon>
        <taxon>Sordariomycetidae</taxon>
        <taxon>Sordariales</taxon>
        <taxon>Podosporaceae</taxon>
        <taxon>Podospora</taxon>
    </lineage>
</organism>
<gene>
    <name evidence="2" type="ORF">B0T22DRAFT_497986</name>
</gene>
<evidence type="ECO:0000259" key="1">
    <source>
        <dbReference type="Pfam" id="PF23155"/>
    </source>
</evidence>
<evidence type="ECO:0000313" key="2">
    <source>
        <dbReference type="EMBL" id="KAK3687630.1"/>
    </source>
</evidence>
<comment type="caution">
    <text evidence="2">The sequence shown here is derived from an EMBL/GenBank/DDBJ whole genome shotgun (WGS) entry which is preliminary data.</text>
</comment>
<proteinExistence type="predicted"/>
<dbReference type="PANTHER" id="PTHR38117">
    <property type="entry name" value="NACHT AND WD40 DOMAIN PROTEIN"/>
    <property type="match status" value="1"/>
</dbReference>
<reference evidence="2" key="2">
    <citation type="submission" date="2023-06" db="EMBL/GenBank/DDBJ databases">
        <authorList>
            <consortium name="Lawrence Berkeley National Laboratory"/>
            <person name="Haridas S."/>
            <person name="Hensen N."/>
            <person name="Bonometti L."/>
            <person name="Westerberg I."/>
            <person name="Brannstrom I.O."/>
            <person name="Guillou S."/>
            <person name="Cros-Aarteil S."/>
            <person name="Calhoun S."/>
            <person name="Kuo A."/>
            <person name="Mondo S."/>
            <person name="Pangilinan J."/>
            <person name="Riley R."/>
            <person name="Labutti K."/>
            <person name="Andreopoulos B."/>
            <person name="Lipzen A."/>
            <person name="Chen C."/>
            <person name="Yanf M."/>
            <person name="Daum C."/>
            <person name="Ng V."/>
            <person name="Clum A."/>
            <person name="Steindorff A."/>
            <person name="Ohm R."/>
            <person name="Martin F."/>
            <person name="Silar P."/>
            <person name="Natvig D."/>
            <person name="Lalanne C."/>
            <person name="Gautier V."/>
            <person name="Ament-Velasquez S.L."/>
            <person name="Kruys A."/>
            <person name="Hutchinson M.I."/>
            <person name="Powell A.J."/>
            <person name="Barry K."/>
            <person name="Miller A.N."/>
            <person name="Grigoriev I.V."/>
            <person name="Debuchy R."/>
            <person name="Gladieux P."/>
            <person name="Thoren M.H."/>
            <person name="Johannesson H."/>
        </authorList>
    </citation>
    <scope>NUCLEOTIDE SEQUENCE</scope>
    <source>
        <strain evidence="2">CBS 314.62</strain>
    </source>
</reference>
<name>A0AAE1CBN4_9PEZI</name>
<reference evidence="2" key="1">
    <citation type="journal article" date="2023" name="Mol. Phylogenet. Evol.">
        <title>Genome-scale phylogeny and comparative genomics of the fungal order Sordariales.</title>
        <authorList>
            <person name="Hensen N."/>
            <person name="Bonometti L."/>
            <person name="Westerberg I."/>
            <person name="Brannstrom I.O."/>
            <person name="Guillou S."/>
            <person name="Cros-Aarteil S."/>
            <person name="Calhoun S."/>
            <person name="Haridas S."/>
            <person name="Kuo A."/>
            <person name="Mondo S."/>
            <person name="Pangilinan J."/>
            <person name="Riley R."/>
            <person name="LaButti K."/>
            <person name="Andreopoulos B."/>
            <person name="Lipzen A."/>
            <person name="Chen C."/>
            <person name="Yan M."/>
            <person name="Daum C."/>
            <person name="Ng V."/>
            <person name="Clum A."/>
            <person name="Steindorff A."/>
            <person name="Ohm R.A."/>
            <person name="Martin F."/>
            <person name="Silar P."/>
            <person name="Natvig D.O."/>
            <person name="Lalanne C."/>
            <person name="Gautier V."/>
            <person name="Ament-Velasquez S.L."/>
            <person name="Kruys A."/>
            <person name="Hutchinson M.I."/>
            <person name="Powell A.J."/>
            <person name="Barry K."/>
            <person name="Miller A.N."/>
            <person name="Grigoriev I.V."/>
            <person name="Debuchy R."/>
            <person name="Gladieux P."/>
            <person name="Hiltunen Thoren M."/>
            <person name="Johannesson H."/>
        </authorList>
    </citation>
    <scope>NUCLEOTIDE SEQUENCE</scope>
    <source>
        <strain evidence="2">CBS 314.62</strain>
    </source>
</reference>